<dbReference type="EMBL" id="QEIT01000073">
    <property type="protein sequence ID" value="PWZ73302.1"/>
    <property type="molecule type" value="Genomic_DNA"/>
</dbReference>
<reference evidence="7 9" key="3">
    <citation type="submission" date="2020-12" db="EMBL/GenBank/DDBJ databases">
        <title>Whole genome sequencing and de novo assembly of Staphylococcus pseudintermedius: a novel pangenome approach to unravel pathogenesis of canine pyoderma.</title>
        <authorList>
            <person name="Ferrer L."/>
            <person name="Perez D."/>
            <person name="Fonticoba R."/>
            <person name="Vines J."/>
            <person name="Fabregas N."/>
            <person name="Madronero S."/>
            <person name="Meroni G."/>
            <person name="Martino P."/>
            <person name="Martinez S."/>
            <person name="Cusco A."/>
            <person name="Migura L."/>
            <person name="Francino O."/>
        </authorList>
    </citation>
    <scope>NUCLEOTIDE SEQUENCE [LARGE SCALE GENOMIC DNA]</scope>
    <source>
        <strain evidence="7 9">HSP080</strain>
    </source>
</reference>
<dbReference type="InterPro" id="IPR011051">
    <property type="entry name" value="RmlC_Cupin_sf"/>
</dbReference>
<dbReference type="InterPro" id="IPR050807">
    <property type="entry name" value="TransReg_Diox_bact_type"/>
</dbReference>
<keyword evidence="2" id="KW-0238">DNA-binding</keyword>
<sequence length="182" mass="20591">MENINTVVAENLQYYRQAHRLSLDKIAQLTGISKTMISQIEKGVANPSINTLWKIANGLRIPLTSLISEENEAIQKIDRSDIQPIYNDNRSVVVFPYFPYEAAHAFEMFCMRMDADSILESDAHQEGAKEYIIVNEGTLTLTVGDTHYEIEAGQAISFNANTAHTYRNQTSEELRITATIQY</sequence>
<evidence type="ECO:0000313" key="6">
    <source>
        <dbReference type="EMBL" id="PWZ73302.1"/>
    </source>
</evidence>
<dbReference type="PANTHER" id="PTHR46797:SF23">
    <property type="entry name" value="HTH-TYPE TRANSCRIPTIONAL REGULATOR SUTR"/>
    <property type="match status" value="1"/>
</dbReference>
<dbReference type="GO" id="GO:0005829">
    <property type="term" value="C:cytosol"/>
    <property type="evidence" value="ECO:0007669"/>
    <property type="project" value="TreeGrafter"/>
</dbReference>
<evidence type="ECO:0000256" key="1">
    <source>
        <dbReference type="ARBA" id="ARBA00023015"/>
    </source>
</evidence>
<dbReference type="PROSITE" id="PS50943">
    <property type="entry name" value="HTH_CROC1"/>
    <property type="match status" value="1"/>
</dbReference>
<evidence type="ECO:0000313" key="7">
    <source>
        <dbReference type="EMBL" id="QQM98318.1"/>
    </source>
</evidence>
<dbReference type="CDD" id="cd00093">
    <property type="entry name" value="HTH_XRE"/>
    <property type="match status" value="1"/>
</dbReference>
<dbReference type="GeneID" id="93823884"/>
<keyword evidence="3" id="KW-0804">Transcription</keyword>
<gene>
    <name evidence="6" type="ORF">DD902_11185</name>
    <name evidence="5" type="ORF">EGV54_12970</name>
    <name evidence="7" type="ORF">JGZ15_01125</name>
</gene>
<protein>
    <submittedName>
        <fullName evidence="7">Helix-turn-helix transcriptional regulator</fullName>
    </submittedName>
    <submittedName>
        <fullName evidence="6">XRE family transcriptional regulator</fullName>
    </submittedName>
</protein>
<proteinExistence type="predicted"/>
<dbReference type="InterPro" id="IPR013096">
    <property type="entry name" value="Cupin_2"/>
</dbReference>
<organism evidence="6 8">
    <name type="scientific">Staphylococcus pseudintermedius</name>
    <dbReference type="NCBI Taxonomy" id="283734"/>
    <lineage>
        <taxon>Bacteria</taxon>
        <taxon>Bacillati</taxon>
        <taxon>Bacillota</taxon>
        <taxon>Bacilli</taxon>
        <taxon>Bacillales</taxon>
        <taxon>Staphylococcaceae</taxon>
        <taxon>Staphylococcus</taxon>
        <taxon>Staphylococcus intermedius group</taxon>
    </lineage>
</organism>
<dbReference type="GO" id="GO:0003700">
    <property type="term" value="F:DNA-binding transcription factor activity"/>
    <property type="evidence" value="ECO:0007669"/>
    <property type="project" value="TreeGrafter"/>
</dbReference>
<dbReference type="GO" id="GO:0003677">
    <property type="term" value="F:DNA binding"/>
    <property type="evidence" value="ECO:0007669"/>
    <property type="project" value="UniProtKB-KW"/>
</dbReference>
<keyword evidence="10" id="KW-1185">Reference proteome</keyword>
<dbReference type="SUPFAM" id="SSF51182">
    <property type="entry name" value="RmlC-like cupins"/>
    <property type="match status" value="1"/>
</dbReference>
<evidence type="ECO:0000313" key="10">
    <source>
        <dbReference type="Proteomes" id="UP000600220"/>
    </source>
</evidence>
<dbReference type="EMBL" id="CP066884">
    <property type="protein sequence ID" value="QQM98318.1"/>
    <property type="molecule type" value="Genomic_DNA"/>
</dbReference>
<dbReference type="InterPro" id="IPR010982">
    <property type="entry name" value="Lambda_DNA-bd_dom_sf"/>
</dbReference>
<evidence type="ECO:0000313" key="5">
    <source>
        <dbReference type="EMBL" id="EGQ4385965.1"/>
    </source>
</evidence>
<evidence type="ECO:0000313" key="9">
    <source>
        <dbReference type="Proteomes" id="UP000595859"/>
    </source>
</evidence>
<reference evidence="5 10" key="2">
    <citation type="submission" date="2018-11" db="EMBL/GenBank/DDBJ databases">
        <authorList>
            <consortium name="Veterinary Laboratory Investigation and Response Network"/>
        </authorList>
    </citation>
    <scope>NUCLEOTIDE SEQUENCE [LARGE SCALE GENOMIC DNA]</scope>
    <source>
        <strain evidence="5 10">SPSE-18-VL-LA-PA-Ryan-0021</strain>
    </source>
</reference>
<dbReference type="SMART" id="SM00530">
    <property type="entry name" value="HTH_XRE"/>
    <property type="match status" value="1"/>
</dbReference>
<evidence type="ECO:0000259" key="4">
    <source>
        <dbReference type="PROSITE" id="PS50943"/>
    </source>
</evidence>
<dbReference type="RefSeq" id="WP_014612881.1">
    <property type="nucleotide sequence ID" value="NZ_BAAFHP010000008.1"/>
</dbReference>
<accession>A0A166QZM1</accession>
<evidence type="ECO:0000256" key="3">
    <source>
        <dbReference type="ARBA" id="ARBA00023163"/>
    </source>
</evidence>
<dbReference type="EMBL" id="AAXKXX010000032">
    <property type="protein sequence ID" value="EGQ4385965.1"/>
    <property type="molecule type" value="Genomic_DNA"/>
</dbReference>
<evidence type="ECO:0000313" key="8">
    <source>
        <dbReference type="Proteomes" id="UP000246800"/>
    </source>
</evidence>
<dbReference type="SUPFAM" id="SSF47413">
    <property type="entry name" value="lambda repressor-like DNA-binding domains"/>
    <property type="match status" value="1"/>
</dbReference>
<dbReference type="PANTHER" id="PTHR46797">
    <property type="entry name" value="HTH-TYPE TRANSCRIPTIONAL REGULATOR"/>
    <property type="match status" value="1"/>
</dbReference>
<evidence type="ECO:0000256" key="2">
    <source>
        <dbReference type="ARBA" id="ARBA00023125"/>
    </source>
</evidence>
<dbReference type="InterPro" id="IPR001387">
    <property type="entry name" value="Cro/C1-type_HTH"/>
</dbReference>
<feature type="domain" description="HTH cro/C1-type" evidence="4">
    <location>
        <begin position="12"/>
        <end position="66"/>
    </location>
</feature>
<dbReference type="Pfam" id="PF07883">
    <property type="entry name" value="Cupin_2"/>
    <property type="match status" value="1"/>
</dbReference>
<dbReference type="Proteomes" id="UP000595859">
    <property type="component" value="Chromosome"/>
</dbReference>
<dbReference type="Proteomes" id="UP000600220">
    <property type="component" value="Unassembled WGS sequence"/>
</dbReference>
<dbReference type="eggNOG" id="COG1396">
    <property type="taxonomic scope" value="Bacteria"/>
</dbReference>
<dbReference type="Gene3D" id="2.60.120.10">
    <property type="entry name" value="Jelly Rolls"/>
    <property type="match status" value="1"/>
</dbReference>
<dbReference type="Proteomes" id="UP000246800">
    <property type="component" value="Unassembled WGS sequence"/>
</dbReference>
<dbReference type="CDD" id="cd02209">
    <property type="entry name" value="cupin_XRE_C"/>
    <property type="match status" value="1"/>
</dbReference>
<dbReference type="AlphaFoldDB" id="A0A166QZM1"/>
<dbReference type="Pfam" id="PF01381">
    <property type="entry name" value="HTH_3"/>
    <property type="match status" value="1"/>
</dbReference>
<name>A0A166QZM1_STAPS</name>
<dbReference type="Gene3D" id="1.10.260.40">
    <property type="entry name" value="lambda repressor-like DNA-binding domains"/>
    <property type="match status" value="1"/>
</dbReference>
<dbReference type="InterPro" id="IPR014710">
    <property type="entry name" value="RmlC-like_jellyroll"/>
</dbReference>
<reference evidence="6 8" key="1">
    <citation type="journal article" date="2018" name="Vet. Microbiol.">
        <title>Clonal diversity and geographic distribution of methicillin-resistant Staphylococcus pseudintermedius from Australian animals: Discovery of novel sequence types.</title>
        <authorList>
            <person name="Worthing K.A."/>
            <person name="Abraham S."/>
            <person name="Coombs G.W."/>
            <person name="Pang S."/>
            <person name="Saputra S."/>
            <person name="Jordan D."/>
            <person name="Trott D.J."/>
            <person name="Norris J.M."/>
        </authorList>
    </citation>
    <scope>NUCLEOTIDE SEQUENCE [LARGE SCALE GENOMIC DNA]</scope>
    <source>
        <strain evidence="6 8">ST525 1</strain>
    </source>
</reference>
<keyword evidence="1" id="KW-0805">Transcription regulation</keyword>